<dbReference type="RefSeq" id="WP_343922785.1">
    <property type="nucleotide sequence ID" value="NZ_BAAAKW010000009.1"/>
</dbReference>
<evidence type="ECO:0000256" key="6">
    <source>
        <dbReference type="ARBA" id="ARBA00023136"/>
    </source>
</evidence>
<evidence type="ECO:0000256" key="1">
    <source>
        <dbReference type="ARBA" id="ARBA00004651"/>
    </source>
</evidence>
<feature type="region of interest" description="Disordered" evidence="8">
    <location>
        <begin position="1"/>
        <end position="24"/>
    </location>
</feature>
<dbReference type="CDD" id="cd06261">
    <property type="entry name" value="TM_PBP2"/>
    <property type="match status" value="1"/>
</dbReference>
<feature type="domain" description="ABC transmembrane type-1" evidence="9">
    <location>
        <begin position="100"/>
        <end position="314"/>
    </location>
</feature>
<dbReference type="Gene3D" id="1.10.3720.10">
    <property type="entry name" value="MetI-like"/>
    <property type="match status" value="1"/>
</dbReference>
<evidence type="ECO:0000256" key="3">
    <source>
        <dbReference type="ARBA" id="ARBA00022475"/>
    </source>
</evidence>
<evidence type="ECO:0000256" key="7">
    <source>
        <dbReference type="RuleBase" id="RU363032"/>
    </source>
</evidence>
<evidence type="ECO:0000259" key="9">
    <source>
        <dbReference type="PROSITE" id="PS50928"/>
    </source>
</evidence>
<proteinExistence type="inferred from homology"/>
<gene>
    <name evidence="10" type="ORF">GCM10009655_04230</name>
</gene>
<keyword evidence="3" id="KW-1003">Cell membrane</keyword>
<dbReference type="PANTHER" id="PTHR43005">
    <property type="entry name" value="BLR7065 PROTEIN"/>
    <property type="match status" value="1"/>
</dbReference>
<dbReference type="InterPro" id="IPR035906">
    <property type="entry name" value="MetI-like_sf"/>
</dbReference>
<feature type="transmembrane region" description="Helical" evidence="7">
    <location>
        <begin position="296"/>
        <end position="317"/>
    </location>
</feature>
<comment type="caution">
    <text evidence="10">The sequence shown here is derived from an EMBL/GenBank/DDBJ whole genome shotgun (WGS) entry which is preliminary data.</text>
</comment>
<evidence type="ECO:0000256" key="8">
    <source>
        <dbReference type="SAM" id="MobiDB-lite"/>
    </source>
</evidence>
<dbReference type="PANTHER" id="PTHR43005:SF1">
    <property type="entry name" value="SPERMIDINE_PUTRESCINE TRANSPORT SYSTEM PERMEASE PROTEIN"/>
    <property type="match status" value="1"/>
</dbReference>
<keyword evidence="5 7" id="KW-1133">Transmembrane helix</keyword>
<feature type="transmembrane region" description="Helical" evidence="7">
    <location>
        <begin position="236"/>
        <end position="257"/>
    </location>
</feature>
<dbReference type="SUPFAM" id="SSF161098">
    <property type="entry name" value="MetI-like"/>
    <property type="match status" value="1"/>
</dbReference>
<evidence type="ECO:0000313" key="11">
    <source>
        <dbReference type="Proteomes" id="UP001500943"/>
    </source>
</evidence>
<feature type="transmembrane region" description="Helical" evidence="7">
    <location>
        <begin position="104"/>
        <end position="125"/>
    </location>
</feature>
<name>A0ABP4G2Y6_9MICO</name>
<protein>
    <submittedName>
        <fullName evidence="10">Sugar ABC transporter permease</fullName>
    </submittedName>
</protein>
<evidence type="ECO:0000256" key="4">
    <source>
        <dbReference type="ARBA" id="ARBA00022692"/>
    </source>
</evidence>
<evidence type="ECO:0000256" key="2">
    <source>
        <dbReference type="ARBA" id="ARBA00022448"/>
    </source>
</evidence>
<feature type="transmembrane region" description="Helical" evidence="7">
    <location>
        <begin position="137"/>
        <end position="158"/>
    </location>
</feature>
<keyword evidence="11" id="KW-1185">Reference proteome</keyword>
<dbReference type="Pfam" id="PF00528">
    <property type="entry name" value="BPD_transp_1"/>
    <property type="match status" value="1"/>
</dbReference>
<dbReference type="InterPro" id="IPR000515">
    <property type="entry name" value="MetI-like"/>
</dbReference>
<evidence type="ECO:0000313" key="10">
    <source>
        <dbReference type="EMBL" id="GAA1208176.1"/>
    </source>
</evidence>
<keyword evidence="6 7" id="KW-0472">Membrane</keyword>
<dbReference type="Proteomes" id="UP001500943">
    <property type="component" value="Unassembled WGS sequence"/>
</dbReference>
<feature type="transmembrane region" description="Helical" evidence="7">
    <location>
        <begin position="39"/>
        <end position="60"/>
    </location>
</feature>
<keyword evidence="4 7" id="KW-0812">Transmembrane</keyword>
<evidence type="ECO:0000256" key="5">
    <source>
        <dbReference type="ARBA" id="ARBA00022989"/>
    </source>
</evidence>
<organism evidence="10 11">
    <name type="scientific">Rhodoglobus aureus</name>
    <dbReference type="NCBI Taxonomy" id="191497"/>
    <lineage>
        <taxon>Bacteria</taxon>
        <taxon>Bacillati</taxon>
        <taxon>Actinomycetota</taxon>
        <taxon>Actinomycetes</taxon>
        <taxon>Micrococcales</taxon>
        <taxon>Microbacteriaceae</taxon>
        <taxon>Rhodoglobus</taxon>
    </lineage>
</organism>
<dbReference type="PROSITE" id="PS50928">
    <property type="entry name" value="ABC_TM1"/>
    <property type="match status" value="1"/>
</dbReference>
<reference evidence="11" key="1">
    <citation type="journal article" date="2019" name="Int. J. Syst. Evol. Microbiol.">
        <title>The Global Catalogue of Microorganisms (GCM) 10K type strain sequencing project: providing services to taxonomists for standard genome sequencing and annotation.</title>
        <authorList>
            <consortium name="The Broad Institute Genomics Platform"/>
            <consortium name="The Broad Institute Genome Sequencing Center for Infectious Disease"/>
            <person name="Wu L."/>
            <person name="Ma J."/>
        </authorList>
    </citation>
    <scope>NUCLEOTIDE SEQUENCE [LARGE SCALE GENOMIC DNA]</scope>
    <source>
        <strain evidence="11">JCM 12762</strain>
    </source>
</reference>
<comment type="similarity">
    <text evidence="7">Belongs to the binding-protein-dependent transport system permease family.</text>
</comment>
<keyword evidence="2 7" id="KW-0813">Transport</keyword>
<dbReference type="EMBL" id="BAAAKW010000009">
    <property type="protein sequence ID" value="GAA1208176.1"/>
    <property type="molecule type" value="Genomic_DNA"/>
</dbReference>
<comment type="subcellular location">
    <subcellularLocation>
        <location evidence="1 7">Cell membrane</location>
        <topology evidence="1 7">Multi-pass membrane protein</topology>
    </subcellularLocation>
</comment>
<accession>A0ABP4G2Y6</accession>
<feature type="transmembrane region" description="Helical" evidence="7">
    <location>
        <begin position="197"/>
        <end position="215"/>
    </location>
</feature>
<sequence>MTIEKESPTRSGRLSAGGGTKNRPAGRLRRILQRRNRGVFIFLGLTPVVILVMVFIYYPLANGVVMAFQDVTLRNFENRDFVGLKNFQELLQDPQFLQACLNTVYWVVGSIIPQVTLGLGIALLLKRRFPGRGIYQATIFFPWAVAGFLIALMFRWMLDGQFGVVNDLLLRSGIIDSPIAFLSSPAWAMPSVIFANVWYGTTFFAIMLLAALQSVPKDLEEAASIDGAGRFRRFQAVTLPHILPTLLTSVLLRVIWITNFPDIIWVMTRGGPAGSTHIITTYLIEQIFVGQNYSKGAAIGLIVFAGLITFLVFYTVATKVTTREEN</sequence>